<dbReference type="PANTHER" id="PTHR43701:SF2">
    <property type="entry name" value="MEMBRANE TRANSPORTER PROTEIN YJNA-RELATED"/>
    <property type="match status" value="1"/>
</dbReference>
<dbReference type="GO" id="GO:0005886">
    <property type="term" value="C:plasma membrane"/>
    <property type="evidence" value="ECO:0007669"/>
    <property type="project" value="UniProtKB-SubCell"/>
</dbReference>
<evidence type="ECO:0000313" key="6">
    <source>
        <dbReference type="EMBL" id="RCK81281.1"/>
    </source>
</evidence>
<evidence type="ECO:0000256" key="1">
    <source>
        <dbReference type="ARBA" id="ARBA00004141"/>
    </source>
</evidence>
<keyword evidence="5" id="KW-1003">Cell membrane</keyword>
<proteinExistence type="inferred from homology"/>
<organism evidence="6 7">
    <name type="scientific">Candidatus Ozemobacter sibiricus</name>
    <dbReference type="NCBI Taxonomy" id="2268124"/>
    <lineage>
        <taxon>Bacteria</taxon>
        <taxon>Candidatus Ozemobacteria</taxon>
        <taxon>Candidatus Ozemobacterales</taxon>
        <taxon>Candidatus Ozemobacteraceae</taxon>
        <taxon>Candidatus Ozemobacter</taxon>
    </lineage>
</organism>
<comment type="caution">
    <text evidence="6">The sequence shown here is derived from an EMBL/GenBank/DDBJ whole genome shotgun (WGS) entry which is preliminary data.</text>
</comment>
<comment type="subcellular location">
    <subcellularLocation>
        <location evidence="5">Cell membrane</location>
        <topology evidence="5">Multi-pass membrane protein</topology>
    </subcellularLocation>
    <subcellularLocation>
        <location evidence="1">Membrane</location>
        <topology evidence="1">Multi-pass membrane protein</topology>
    </subcellularLocation>
</comment>
<dbReference type="AlphaFoldDB" id="A0A367ZVC4"/>
<comment type="similarity">
    <text evidence="5">Belongs to the 4-toluene sulfonate uptake permease (TSUP) (TC 2.A.102) family.</text>
</comment>
<evidence type="ECO:0000256" key="2">
    <source>
        <dbReference type="ARBA" id="ARBA00022692"/>
    </source>
</evidence>
<dbReference type="PANTHER" id="PTHR43701">
    <property type="entry name" value="MEMBRANE TRANSPORTER PROTEIN MJ0441-RELATED"/>
    <property type="match status" value="1"/>
</dbReference>
<keyword evidence="4 5" id="KW-0472">Membrane</keyword>
<dbReference type="InterPro" id="IPR051598">
    <property type="entry name" value="TSUP/Inactive_protease-like"/>
</dbReference>
<evidence type="ECO:0000256" key="5">
    <source>
        <dbReference type="RuleBase" id="RU363041"/>
    </source>
</evidence>
<dbReference type="Proteomes" id="UP000252355">
    <property type="component" value="Unassembled WGS sequence"/>
</dbReference>
<evidence type="ECO:0000256" key="3">
    <source>
        <dbReference type="ARBA" id="ARBA00022989"/>
    </source>
</evidence>
<dbReference type="InterPro" id="IPR002781">
    <property type="entry name" value="TM_pro_TauE-like"/>
</dbReference>
<name>A0A367ZVC4_9BACT</name>
<sequence length="120" mass="12884">MMTTYLIYVLWGMAIGTLSGAIGLGGGILIVPTLIYLFGLKQHEAQGTSVALMIPPIGLMAAWRYYQHGHVIVPIAVCGAIGFFLGGFFGAEIAERLSEQTLRQVFGTVLIVVGIKMLWG</sequence>
<dbReference type="Pfam" id="PF01925">
    <property type="entry name" value="TauE"/>
    <property type="match status" value="1"/>
</dbReference>
<evidence type="ECO:0000313" key="7">
    <source>
        <dbReference type="Proteomes" id="UP000252355"/>
    </source>
</evidence>
<reference evidence="6 7" key="1">
    <citation type="submission" date="2018-05" db="EMBL/GenBank/DDBJ databases">
        <title>A metagenomic window into the 2 km-deep terrestrial subsurface aquifer revealed taxonomically and functionally diverse microbial community comprising novel uncultured bacterial lineages.</title>
        <authorList>
            <person name="Kadnikov V.V."/>
            <person name="Mardanov A.V."/>
            <person name="Beletsky A.V."/>
            <person name="Banks D."/>
            <person name="Pimenov N.V."/>
            <person name="Frank Y.A."/>
            <person name="Karnachuk O.V."/>
            <person name="Ravin N.V."/>
        </authorList>
    </citation>
    <scope>NUCLEOTIDE SEQUENCE [LARGE SCALE GENOMIC DNA]</scope>
    <source>
        <strain evidence="6">BY5</strain>
    </source>
</reference>
<accession>A0A367ZVC4</accession>
<keyword evidence="2 5" id="KW-0812">Transmembrane</keyword>
<keyword evidence="3 5" id="KW-1133">Transmembrane helix</keyword>
<dbReference type="EMBL" id="QOQW01000002">
    <property type="protein sequence ID" value="RCK81281.1"/>
    <property type="molecule type" value="Genomic_DNA"/>
</dbReference>
<feature type="transmembrane region" description="Helical" evidence="5">
    <location>
        <begin position="6"/>
        <end position="38"/>
    </location>
</feature>
<gene>
    <name evidence="6" type="ORF">OZSIB_2150</name>
</gene>
<feature type="transmembrane region" description="Helical" evidence="5">
    <location>
        <begin position="72"/>
        <end position="90"/>
    </location>
</feature>
<protein>
    <recommendedName>
        <fullName evidence="5">Probable membrane transporter protein</fullName>
    </recommendedName>
</protein>
<evidence type="ECO:0000256" key="4">
    <source>
        <dbReference type="ARBA" id="ARBA00023136"/>
    </source>
</evidence>